<dbReference type="AlphaFoldDB" id="A0AAN7VTX9"/>
<sequence length="105" mass="12378">MGFPLSPAIANIYMEEFEQNEINTAILKPKCWFRYVDDTFVIWPHGSHTLDDFLQHLNNIHSNIKFTMETENNNELPFLDTLIKKHVDGKLILHYIENQHIPINT</sequence>
<accession>A0AAN7VTX9</accession>
<evidence type="ECO:0000313" key="3">
    <source>
        <dbReference type="Proteomes" id="UP001329430"/>
    </source>
</evidence>
<reference evidence="2 3" key="1">
    <citation type="journal article" date="2024" name="Insects">
        <title>An Improved Chromosome-Level Genome Assembly of the Firefly Pyrocoelia pectoralis.</title>
        <authorList>
            <person name="Fu X."/>
            <person name="Meyer-Rochow V.B."/>
            <person name="Ballantyne L."/>
            <person name="Zhu X."/>
        </authorList>
    </citation>
    <scope>NUCLEOTIDE SEQUENCE [LARGE SCALE GENOMIC DNA]</scope>
    <source>
        <strain evidence="2">XCY_ONT2</strain>
    </source>
</reference>
<proteinExistence type="predicted"/>
<feature type="domain" description="Reverse transcriptase" evidence="1">
    <location>
        <begin position="1"/>
        <end position="105"/>
    </location>
</feature>
<keyword evidence="3" id="KW-1185">Reference proteome</keyword>
<dbReference type="InterPro" id="IPR043502">
    <property type="entry name" value="DNA/RNA_pol_sf"/>
</dbReference>
<gene>
    <name evidence="2" type="ORF">RI129_001500</name>
</gene>
<evidence type="ECO:0000313" key="2">
    <source>
        <dbReference type="EMBL" id="KAK5650471.1"/>
    </source>
</evidence>
<name>A0AAN7VTX9_9COLE</name>
<organism evidence="2 3">
    <name type="scientific">Pyrocoelia pectoralis</name>
    <dbReference type="NCBI Taxonomy" id="417401"/>
    <lineage>
        <taxon>Eukaryota</taxon>
        <taxon>Metazoa</taxon>
        <taxon>Ecdysozoa</taxon>
        <taxon>Arthropoda</taxon>
        <taxon>Hexapoda</taxon>
        <taxon>Insecta</taxon>
        <taxon>Pterygota</taxon>
        <taxon>Neoptera</taxon>
        <taxon>Endopterygota</taxon>
        <taxon>Coleoptera</taxon>
        <taxon>Polyphaga</taxon>
        <taxon>Elateriformia</taxon>
        <taxon>Elateroidea</taxon>
        <taxon>Lampyridae</taxon>
        <taxon>Lampyrinae</taxon>
        <taxon>Pyrocoelia</taxon>
    </lineage>
</organism>
<dbReference type="InterPro" id="IPR000477">
    <property type="entry name" value="RT_dom"/>
</dbReference>
<protein>
    <recommendedName>
        <fullName evidence="1">Reverse transcriptase domain-containing protein</fullName>
    </recommendedName>
</protein>
<dbReference type="PROSITE" id="PS50878">
    <property type="entry name" value="RT_POL"/>
    <property type="match status" value="1"/>
</dbReference>
<dbReference type="PANTHER" id="PTHR21301">
    <property type="entry name" value="REVERSE TRANSCRIPTASE"/>
    <property type="match status" value="1"/>
</dbReference>
<dbReference type="SUPFAM" id="SSF56672">
    <property type="entry name" value="DNA/RNA polymerases"/>
    <property type="match status" value="1"/>
</dbReference>
<evidence type="ECO:0000259" key="1">
    <source>
        <dbReference type="PROSITE" id="PS50878"/>
    </source>
</evidence>
<dbReference type="GO" id="GO:0071897">
    <property type="term" value="P:DNA biosynthetic process"/>
    <property type="evidence" value="ECO:0007669"/>
    <property type="project" value="UniProtKB-ARBA"/>
</dbReference>
<dbReference type="Proteomes" id="UP001329430">
    <property type="component" value="Chromosome 1"/>
</dbReference>
<dbReference type="CDD" id="cd00304">
    <property type="entry name" value="RT_like"/>
    <property type="match status" value="1"/>
</dbReference>
<comment type="caution">
    <text evidence="2">The sequence shown here is derived from an EMBL/GenBank/DDBJ whole genome shotgun (WGS) entry which is preliminary data.</text>
</comment>
<dbReference type="EMBL" id="JAVRBK010000001">
    <property type="protein sequence ID" value="KAK5650471.1"/>
    <property type="molecule type" value="Genomic_DNA"/>
</dbReference>
<dbReference type="PANTHER" id="PTHR21301:SF11">
    <property type="entry name" value="GIY-YIG DOMAIN-CONTAINING PROTEIN"/>
    <property type="match status" value="1"/>
</dbReference>